<keyword evidence="5" id="KW-1185">Reference proteome</keyword>
<dbReference type="PROSITE" id="PS51014">
    <property type="entry name" value="COBK_CBIJ"/>
    <property type="match status" value="1"/>
</dbReference>
<organism evidence="4 5">
    <name type="scientific">Nocardioides daedukensis</name>
    <dbReference type="NCBI Taxonomy" id="634462"/>
    <lineage>
        <taxon>Bacteria</taxon>
        <taxon>Bacillati</taxon>
        <taxon>Actinomycetota</taxon>
        <taxon>Actinomycetes</taxon>
        <taxon>Propionibacteriales</taxon>
        <taxon>Nocardioidaceae</taxon>
        <taxon>Nocardioides</taxon>
    </lineage>
</organism>
<gene>
    <name evidence="4" type="ORF">BJ980_003276</name>
</gene>
<evidence type="ECO:0000256" key="1">
    <source>
        <dbReference type="ARBA" id="ARBA00004953"/>
    </source>
</evidence>
<keyword evidence="2" id="KW-0169">Cobalamin biosynthesis</keyword>
<dbReference type="EC" id="1.3.1.106" evidence="4"/>
<dbReference type="NCBIfam" id="TIGR00715">
    <property type="entry name" value="precor6x_red"/>
    <property type="match status" value="1"/>
</dbReference>
<dbReference type="Pfam" id="PF02571">
    <property type="entry name" value="CbiJ"/>
    <property type="match status" value="1"/>
</dbReference>
<evidence type="ECO:0000313" key="5">
    <source>
        <dbReference type="Proteomes" id="UP000540656"/>
    </source>
</evidence>
<accession>A0A7Y9S5D1</accession>
<dbReference type="GO" id="GO:0016994">
    <property type="term" value="F:precorrin-6A reductase activity"/>
    <property type="evidence" value="ECO:0007669"/>
    <property type="project" value="UniProtKB-EC"/>
</dbReference>
<dbReference type="AlphaFoldDB" id="A0A7Y9S5D1"/>
<dbReference type="InterPro" id="IPR003723">
    <property type="entry name" value="Precorrin-6x_reduct"/>
</dbReference>
<dbReference type="PANTHER" id="PTHR36925:SF1">
    <property type="entry name" value="COBALT-PRECORRIN-6A REDUCTASE"/>
    <property type="match status" value="1"/>
</dbReference>
<dbReference type="Proteomes" id="UP000540656">
    <property type="component" value="Unassembled WGS sequence"/>
</dbReference>
<dbReference type="UniPathway" id="UPA00148"/>
<proteinExistence type="predicted"/>
<comment type="pathway">
    <text evidence="1">Cofactor biosynthesis; adenosylcobalamin biosynthesis.</text>
</comment>
<evidence type="ECO:0000313" key="4">
    <source>
        <dbReference type="EMBL" id="NYG60353.1"/>
    </source>
</evidence>
<dbReference type="GO" id="GO:0009236">
    <property type="term" value="P:cobalamin biosynthetic process"/>
    <property type="evidence" value="ECO:0007669"/>
    <property type="project" value="UniProtKB-UniPathway"/>
</dbReference>
<evidence type="ECO:0000256" key="3">
    <source>
        <dbReference type="ARBA" id="ARBA00023002"/>
    </source>
</evidence>
<dbReference type="NCBIfam" id="NF005968">
    <property type="entry name" value="PRK08057.1-2"/>
    <property type="match status" value="1"/>
</dbReference>
<reference evidence="4 5" key="1">
    <citation type="submission" date="2020-07" db="EMBL/GenBank/DDBJ databases">
        <title>Sequencing the genomes of 1000 actinobacteria strains.</title>
        <authorList>
            <person name="Klenk H.-P."/>
        </authorList>
    </citation>
    <scope>NUCLEOTIDE SEQUENCE [LARGE SCALE GENOMIC DNA]</scope>
    <source>
        <strain evidence="4 5">DSM 23819</strain>
    </source>
</reference>
<dbReference type="EMBL" id="JACCAA010000001">
    <property type="protein sequence ID" value="NYG60353.1"/>
    <property type="molecule type" value="Genomic_DNA"/>
</dbReference>
<dbReference type="EC" id="1.3.1.54" evidence="4"/>
<protein>
    <submittedName>
        <fullName evidence="4">Precorrin-6A/cobalt-precorrin-6A reductase</fullName>
        <ecNumber evidence="4">1.3.1.106</ecNumber>
        <ecNumber evidence="4">1.3.1.54</ecNumber>
    </submittedName>
</protein>
<name>A0A7Y9S5D1_9ACTN</name>
<evidence type="ECO:0000256" key="2">
    <source>
        <dbReference type="ARBA" id="ARBA00022573"/>
    </source>
</evidence>
<keyword evidence="3 4" id="KW-0560">Oxidoreductase</keyword>
<dbReference type="RefSeq" id="WP_179503293.1">
    <property type="nucleotide sequence ID" value="NZ_JACCAA010000001.1"/>
</dbReference>
<sequence length="248" mass="26311">MRVLILGGTGEARALAKLLEDAGIDFLSTLAGRVARPRLPVGEVRIGGFGGVPGLRSFLREQGFDAVVDATHPFAAGMSRNAVEACAAETVPLIRLERPGWATAPGAHDWHWVDSHEEAASLTAQLGRRPFLTIGRQSLGRFTGPLGSAHVLARVVDEPDIDLPRGWTLLLSRGPYALESELALMREHRVDCLVTKDSGGTWTWPKMAAAGELGLPVVVVRRASAVSGAAADVPTVSEPGAVLPLLQR</sequence>
<comment type="caution">
    <text evidence="4">The sequence shown here is derived from an EMBL/GenBank/DDBJ whole genome shotgun (WGS) entry which is preliminary data.</text>
</comment>
<dbReference type="PANTHER" id="PTHR36925">
    <property type="entry name" value="COBALT-PRECORRIN-6A REDUCTASE"/>
    <property type="match status" value="1"/>
</dbReference>